<organism evidence="2 3">
    <name type="scientific">Gallibacter intestinalis</name>
    <dbReference type="NCBI Taxonomy" id="2779356"/>
    <lineage>
        <taxon>Bacteria</taxon>
        <taxon>Bacillati</taxon>
        <taxon>Bacillota</taxon>
        <taxon>Clostridia</taxon>
        <taxon>Eubacteriales</taxon>
        <taxon>Eubacteriaceae</taxon>
        <taxon>Gallibacter</taxon>
    </lineage>
</organism>
<dbReference type="InterPro" id="IPR025707">
    <property type="entry name" value="DNA_bp_PD1"/>
</dbReference>
<evidence type="ECO:0000259" key="1">
    <source>
        <dbReference type="PROSITE" id="PS51742"/>
    </source>
</evidence>
<dbReference type="RefSeq" id="WP_226385539.1">
    <property type="nucleotide sequence ID" value="NZ_JADCKA010000010.1"/>
</dbReference>
<keyword evidence="3" id="KW-1185">Reference proteome</keyword>
<dbReference type="Gene3D" id="3.30.1330.80">
    <property type="entry name" value="Hypothetical protein, similar to alpha- acetolactate decarboxylase, domain 2"/>
    <property type="match status" value="1"/>
</dbReference>
<gene>
    <name evidence="2" type="ORF">INF20_06340</name>
</gene>
<reference evidence="2 3" key="1">
    <citation type="submission" date="2020-10" db="EMBL/GenBank/DDBJ databases">
        <title>ChiBAC.</title>
        <authorList>
            <person name="Zenner C."/>
            <person name="Hitch T.C.A."/>
            <person name="Clavel T."/>
        </authorList>
    </citation>
    <scope>NUCLEOTIDE SEQUENCE [LARGE SCALE GENOMIC DNA]</scope>
    <source>
        <strain evidence="2 3">DSM 108706</strain>
    </source>
</reference>
<protein>
    <submittedName>
        <fullName evidence="2">DNA-binding protein</fullName>
    </submittedName>
</protein>
<dbReference type="CDD" id="cd11378">
    <property type="entry name" value="DUF296"/>
    <property type="match status" value="1"/>
</dbReference>
<dbReference type="InterPro" id="IPR005175">
    <property type="entry name" value="PPC_dom"/>
</dbReference>
<dbReference type="SUPFAM" id="SSF117856">
    <property type="entry name" value="AF0104/ALDC/Ptd012-like"/>
    <property type="match status" value="1"/>
</dbReference>
<dbReference type="PROSITE" id="PS51742">
    <property type="entry name" value="PPC"/>
    <property type="match status" value="1"/>
</dbReference>
<name>A0ABR9QYH3_9FIRM</name>
<dbReference type="Proteomes" id="UP001516588">
    <property type="component" value="Unassembled WGS sequence"/>
</dbReference>
<sequence length="139" mass="15578">MEYKRIDNTIIARIDRDESIAEKIQKIATAENIKTAQVSGIGAASHLEIGCYQVSEKQYIKHVYDGDFEITSLLGNISQKDGEFYLHLHINAADEKGTAYAGHFNEGIIGGTCELFINIIDTTVERQYDDETGLNVFKF</sequence>
<comment type="caution">
    <text evidence="2">The sequence shown here is derived from an EMBL/GenBank/DDBJ whole genome shotgun (WGS) entry which is preliminary data.</text>
</comment>
<dbReference type="Pfam" id="PF03479">
    <property type="entry name" value="PCC"/>
    <property type="match status" value="1"/>
</dbReference>
<dbReference type="GO" id="GO:0003677">
    <property type="term" value="F:DNA binding"/>
    <property type="evidence" value="ECO:0007669"/>
    <property type="project" value="UniProtKB-KW"/>
</dbReference>
<feature type="domain" description="PPC" evidence="1">
    <location>
        <begin position="4"/>
        <end position="139"/>
    </location>
</feature>
<dbReference type="PANTHER" id="PTHR34988:SF1">
    <property type="entry name" value="DNA-BINDING PROTEIN"/>
    <property type="match status" value="1"/>
</dbReference>
<keyword evidence="2" id="KW-0238">DNA-binding</keyword>
<evidence type="ECO:0000313" key="2">
    <source>
        <dbReference type="EMBL" id="MBE5035891.1"/>
    </source>
</evidence>
<dbReference type="EMBL" id="JADCKA010000010">
    <property type="protein sequence ID" value="MBE5035891.1"/>
    <property type="molecule type" value="Genomic_DNA"/>
</dbReference>
<accession>A0ABR9QYH3</accession>
<dbReference type="PIRSF" id="PIRSF016702">
    <property type="entry name" value="DNA_bp_PD1"/>
    <property type="match status" value="1"/>
</dbReference>
<dbReference type="PANTHER" id="PTHR34988">
    <property type="entry name" value="PROTEIN, PUTATIVE-RELATED"/>
    <property type="match status" value="1"/>
</dbReference>
<proteinExistence type="predicted"/>
<evidence type="ECO:0000313" key="3">
    <source>
        <dbReference type="Proteomes" id="UP001516588"/>
    </source>
</evidence>